<dbReference type="RefSeq" id="WP_183774829.1">
    <property type="nucleotide sequence ID" value="NZ_CAWVEG010000133.1"/>
</dbReference>
<sequence length="232" mass="26229">MLVLENLRKSFDGHLVLDHIDLKVAGGEIVSILGRPGSGKTTLLNLILGVYNGDCGNIIIDGYNIIGVPPEERPVNVVFRDFDFLWDMNVYKNIISDIRYRPISSMSDVNEIIQLLGLEDFLTKKITQLSGEQRLKVAVARIMTTKPKVLLLDAPFEFLERSRSDEVRESIKKLVRHYHLCALVTASKYTDVCAFGDRIVVLENGCISSWNSSRGGENERRLPRSKVRFRHG</sequence>
<dbReference type="PANTHER" id="PTHR42781">
    <property type="entry name" value="SPERMIDINE/PUTRESCINE IMPORT ATP-BINDING PROTEIN POTA"/>
    <property type="match status" value="1"/>
</dbReference>
<name>A0A7W8HCK0_9FIRM</name>
<gene>
    <name evidence="5" type="ORF">HNP82_002321</name>
</gene>
<dbReference type="GO" id="GO:0016887">
    <property type="term" value="F:ATP hydrolysis activity"/>
    <property type="evidence" value="ECO:0007669"/>
    <property type="project" value="InterPro"/>
</dbReference>
<reference evidence="5 6" key="1">
    <citation type="submission" date="2020-08" db="EMBL/GenBank/DDBJ databases">
        <title>Genomic Encyclopedia of Type Strains, Phase IV (KMG-IV): sequencing the most valuable type-strain genomes for metagenomic binning, comparative biology and taxonomic classification.</title>
        <authorList>
            <person name="Goeker M."/>
        </authorList>
    </citation>
    <scope>NUCLEOTIDE SEQUENCE [LARGE SCALE GENOMIC DNA]</scope>
    <source>
        <strain evidence="5 6">DSM 106146</strain>
    </source>
</reference>
<feature type="domain" description="ABC transporter" evidence="4">
    <location>
        <begin position="2"/>
        <end position="229"/>
    </location>
</feature>
<keyword evidence="3 5" id="KW-0067">ATP-binding</keyword>
<evidence type="ECO:0000259" key="4">
    <source>
        <dbReference type="PROSITE" id="PS50893"/>
    </source>
</evidence>
<evidence type="ECO:0000313" key="6">
    <source>
        <dbReference type="Proteomes" id="UP000543642"/>
    </source>
</evidence>
<keyword evidence="1" id="KW-0813">Transport</keyword>
<organism evidence="5 6">
    <name type="scientific">Catenibacillus scindens</name>
    <dbReference type="NCBI Taxonomy" id="673271"/>
    <lineage>
        <taxon>Bacteria</taxon>
        <taxon>Bacillati</taxon>
        <taxon>Bacillota</taxon>
        <taxon>Clostridia</taxon>
        <taxon>Lachnospirales</taxon>
        <taxon>Lachnospiraceae</taxon>
        <taxon>Catenibacillus</taxon>
    </lineage>
</organism>
<keyword evidence="2" id="KW-0547">Nucleotide-binding</keyword>
<dbReference type="EMBL" id="JACHFW010000009">
    <property type="protein sequence ID" value="MBB5265182.1"/>
    <property type="molecule type" value="Genomic_DNA"/>
</dbReference>
<dbReference type="SMART" id="SM00382">
    <property type="entry name" value="AAA"/>
    <property type="match status" value="1"/>
</dbReference>
<dbReference type="InterPro" id="IPR027417">
    <property type="entry name" value="P-loop_NTPase"/>
</dbReference>
<dbReference type="Pfam" id="PF00005">
    <property type="entry name" value="ABC_tran"/>
    <property type="match status" value="1"/>
</dbReference>
<evidence type="ECO:0000313" key="5">
    <source>
        <dbReference type="EMBL" id="MBB5265182.1"/>
    </source>
</evidence>
<dbReference type="InterPro" id="IPR003593">
    <property type="entry name" value="AAA+_ATPase"/>
</dbReference>
<protein>
    <submittedName>
        <fullName evidence="5">Iron(III) transport system ATP-binding protein</fullName>
    </submittedName>
</protein>
<dbReference type="PANTHER" id="PTHR42781:SF4">
    <property type="entry name" value="SPERMIDINE_PUTRESCINE IMPORT ATP-BINDING PROTEIN POTA"/>
    <property type="match status" value="1"/>
</dbReference>
<evidence type="ECO:0000256" key="3">
    <source>
        <dbReference type="ARBA" id="ARBA00022840"/>
    </source>
</evidence>
<dbReference type="InterPro" id="IPR003439">
    <property type="entry name" value="ABC_transporter-like_ATP-bd"/>
</dbReference>
<dbReference type="SUPFAM" id="SSF52540">
    <property type="entry name" value="P-loop containing nucleoside triphosphate hydrolases"/>
    <property type="match status" value="1"/>
</dbReference>
<dbReference type="AlphaFoldDB" id="A0A7W8HCK0"/>
<comment type="caution">
    <text evidence="5">The sequence shown here is derived from an EMBL/GenBank/DDBJ whole genome shotgun (WGS) entry which is preliminary data.</text>
</comment>
<keyword evidence="6" id="KW-1185">Reference proteome</keyword>
<dbReference type="Gene3D" id="3.40.50.300">
    <property type="entry name" value="P-loop containing nucleotide triphosphate hydrolases"/>
    <property type="match status" value="1"/>
</dbReference>
<proteinExistence type="predicted"/>
<accession>A0A7W8HCK0</accession>
<evidence type="ECO:0000256" key="1">
    <source>
        <dbReference type="ARBA" id="ARBA00022448"/>
    </source>
</evidence>
<evidence type="ECO:0000256" key="2">
    <source>
        <dbReference type="ARBA" id="ARBA00022741"/>
    </source>
</evidence>
<dbReference type="Proteomes" id="UP000543642">
    <property type="component" value="Unassembled WGS sequence"/>
</dbReference>
<dbReference type="PROSITE" id="PS50893">
    <property type="entry name" value="ABC_TRANSPORTER_2"/>
    <property type="match status" value="1"/>
</dbReference>
<dbReference type="GO" id="GO:0005524">
    <property type="term" value="F:ATP binding"/>
    <property type="evidence" value="ECO:0007669"/>
    <property type="project" value="UniProtKB-KW"/>
</dbReference>
<dbReference type="InterPro" id="IPR050093">
    <property type="entry name" value="ABC_SmlMolc_Importer"/>
</dbReference>